<dbReference type="OMA" id="MATPIQA"/>
<keyword evidence="2" id="KW-0520">NAD</keyword>
<evidence type="ECO:0000256" key="1">
    <source>
        <dbReference type="ARBA" id="ARBA00007637"/>
    </source>
</evidence>
<dbReference type="Gene3D" id="3.40.50.720">
    <property type="entry name" value="NAD(P)-binding Rossmann-like Domain"/>
    <property type="match status" value="1"/>
</dbReference>
<reference evidence="3 4" key="1">
    <citation type="journal article" date="2009" name="Science">
        <title>Green evolution and dynamic adaptations revealed by genomes of the marine picoeukaryotes Micromonas.</title>
        <authorList>
            <person name="Worden A.Z."/>
            <person name="Lee J.H."/>
            <person name="Mock T."/>
            <person name="Rouze P."/>
            <person name="Simmons M.P."/>
            <person name="Aerts A.L."/>
            <person name="Allen A.E."/>
            <person name="Cuvelier M.L."/>
            <person name="Derelle E."/>
            <person name="Everett M.V."/>
            <person name="Foulon E."/>
            <person name="Grimwood J."/>
            <person name="Gundlach H."/>
            <person name="Henrissat B."/>
            <person name="Napoli C."/>
            <person name="McDonald S.M."/>
            <person name="Parker M.S."/>
            <person name="Rombauts S."/>
            <person name="Salamov A."/>
            <person name="Von Dassow P."/>
            <person name="Badger J.H."/>
            <person name="Coutinho P.M."/>
            <person name="Demir E."/>
            <person name="Dubchak I."/>
            <person name="Gentemann C."/>
            <person name="Eikrem W."/>
            <person name="Gready J.E."/>
            <person name="John U."/>
            <person name="Lanier W."/>
            <person name="Lindquist E.A."/>
            <person name="Lucas S."/>
            <person name="Mayer K.F."/>
            <person name="Moreau H."/>
            <person name="Not F."/>
            <person name="Otillar R."/>
            <person name="Panaud O."/>
            <person name="Pangilinan J."/>
            <person name="Paulsen I."/>
            <person name="Piegu B."/>
            <person name="Poliakov A."/>
            <person name="Robbens S."/>
            <person name="Schmutz J."/>
            <person name="Toulza E."/>
            <person name="Wyss T."/>
            <person name="Zelensky A."/>
            <person name="Zhou K."/>
            <person name="Armbrust E.V."/>
            <person name="Bhattacharya D."/>
            <person name="Goodenough U.W."/>
            <person name="Van de Peer Y."/>
            <person name="Grigoriev I.V."/>
        </authorList>
    </citation>
    <scope>NUCLEOTIDE SEQUENCE [LARGE SCALE GENOMIC DNA]</scope>
    <source>
        <strain evidence="3 4">CCMP1545</strain>
    </source>
</reference>
<dbReference type="SUPFAM" id="SSF51735">
    <property type="entry name" value="NAD(P)-binding Rossmann-fold domains"/>
    <property type="match status" value="1"/>
</dbReference>
<dbReference type="PANTHER" id="PTHR43574">
    <property type="entry name" value="EPIMERASE-RELATED"/>
    <property type="match status" value="1"/>
</dbReference>
<comment type="similarity">
    <text evidence="1">Belongs to the NAD(P)-dependent epimerase/dehydratase family.</text>
</comment>
<organism evidence="4">
    <name type="scientific">Micromonas pusilla (strain CCMP1545)</name>
    <name type="common">Picoplanktonic green alga</name>
    <dbReference type="NCBI Taxonomy" id="564608"/>
    <lineage>
        <taxon>Eukaryota</taxon>
        <taxon>Viridiplantae</taxon>
        <taxon>Chlorophyta</taxon>
        <taxon>Mamiellophyceae</taxon>
        <taxon>Mamiellales</taxon>
        <taxon>Mamiellaceae</taxon>
        <taxon>Micromonas</taxon>
    </lineage>
</organism>
<dbReference type="RefSeq" id="XP_003055528.1">
    <property type="nucleotide sequence ID" value="XM_003055482.1"/>
</dbReference>
<sequence>MAAVSESCCRDLLVVGPGVLGSLVCQRWLKTFPAATVIGQTNTDASHERLVALGISPRLKADAGESRRFPFVVFSAPPSGSDDYTAEVEAALKLWDGTGGFVFTSSTAVYAGKDGEDCDETTAQFQIGESPRADKLLNAEAAVLGAGGCVVRLSGLYHSQRGAHMYFLKTPTLASRPDALVNLVHYEDAAAACVRALSAQLEGSSEGGEIFLATDGVPVTREKMVEACLACPDAYDDGAMPEFSVSDGPLGKSMTNPQTREKLGWEPVYPSFVEFVAAGAKDSFYPPKKKNTWS</sequence>
<dbReference type="InterPro" id="IPR036291">
    <property type="entry name" value="NAD(P)-bd_dom_sf"/>
</dbReference>
<gene>
    <name evidence="3" type="ORF">MICPUCDRAFT_12706</name>
</gene>
<evidence type="ECO:0000313" key="3">
    <source>
        <dbReference type="EMBL" id="EEH60780.1"/>
    </source>
</evidence>
<dbReference type="STRING" id="564608.C1MHP5"/>
<dbReference type="Proteomes" id="UP000001876">
    <property type="component" value="Unassembled WGS sequence"/>
</dbReference>
<evidence type="ECO:0000256" key="2">
    <source>
        <dbReference type="ARBA" id="ARBA00023027"/>
    </source>
</evidence>
<keyword evidence="4" id="KW-1185">Reference proteome</keyword>
<dbReference type="AlphaFoldDB" id="C1MHP5"/>
<dbReference type="KEGG" id="mpp:MICPUCDRAFT_12706"/>
<dbReference type="eggNOG" id="ENOG502QSRK">
    <property type="taxonomic scope" value="Eukaryota"/>
</dbReference>
<protein>
    <submittedName>
        <fullName evidence="3">Predicted protein</fullName>
    </submittedName>
</protein>
<dbReference type="EMBL" id="GG663735">
    <property type="protein sequence ID" value="EEH60780.1"/>
    <property type="molecule type" value="Genomic_DNA"/>
</dbReference>
<proteinExistence type="inferred from homology"/>
<name>C1MHP5_MICPC</name>
<evidence type="ECO:0000313" key="4">
    <source>
        <dbReference type="Proteomes" id="UP000001876"/>
    </source>
</evidence>
<dbReference type="OrthoDB" id="674948at2759"/>
<accession>C1MHP5</accession>
<dbReference type="GeneID" id="9680852"/>